<keyword evidence="4" id="KW-1185">Reference proteome</keyword>
<dbReference type="EMBL" id="CP045652">
    <property type="protein sequence ID" value="QGA27636.1"/>
    <property type="molecule type" value="Genomic_DNA"/>
</dbReference>
<dbReference type="SMART" id="SM00245">
    <property type="entry name" value="TSPc"/>
    <property type="match status" value="1"/>
</dbReference>
<dbReference type="GO" id="GO:0004175">
    <property type="term" value="F:endopeptidase activity"/>
    <property type="evidence" value="ECO:0007669"/>
    <property type="project" value="TreeGrafter"/>
</dbReference>
<dbReference type="SUPFAM" id="SSF52096">
    <property type="entry name" value="ClpP/crotonase"/>
    <property type="match status" value="1"/>
</dbReference>
<evidence type="ECO:0000259" key="1">
    <source>
        <dbReference type="SMART" id="SM00228"/>
    </source>
</evidence>
<dbReference type="Gene3D" id="3.30.750.170">
    <property type="match status" value="1"/>
</dbReference>
<dbReference type="GO" id="GO:0007165">
    <property type="term" value="P:signal transduction"/>
    <property type="evidence" value="ECO:0007669"/>
    <property type="project" value="TreeGrafter"/>
</dbReference>
<dbReference type="Pfam" id="PF17820">
    <property type="entry name" value="PDZ_6"/>
    <property type="match status" value="1"/>
</dbReference>
<organism evidence="3 4">
    <name type="scientific">Sphingobacterium zhuxiongii</name>
    <dbReference type="NCBI Taxonomy" id="2662364"/>
    <lineage>
        <taxon>Bacteria</taxon>
        <taxon>Pseudomonadati</taxon>
        <taxon>Bacteroidota</taxon>
        <taxon>Sphingobacteriia</taxon>
        <taxon>Sphingobacteriales</taxon>
        <taxon>Sphingobacteriaceae</taxon>
        <taxon>Sphingobacterium</taxon>
    </lineage>
</organism>
<dbReference type="AlphaFoldDB" id="A0A5Q0QDM6"/>
<protein>
    <recommendedName>
        <fullName evidence="5">PDZ domain-containing protein</fullName>
    </recommendedName>
</protein>
<feature type="domain" description="Tail specific protease" evidence="2">
    <location>
        <begin position="195"/>
        <end position="413"/>
    </location>
</feature>
<dbReference type="Pfam" id="PF03572">
    <property type="entry name" value="Peptidase_S41"/>
    <property type="match status" value="1"/>
</dbReference>
<dbReference type="InterPro" id="IPR036034">
    <property type="entry name" value="PDZ_sf"/>
</dbReference>
<accession>A0A5Q0QDM6</accession>
<dbReference type="PANTHER" id="PTHR32060">
    <property type="entry name" value="TAIL-SPECIFIC PROTEASE"/>
    <property type="match status" value="1"/>
</dbReference>
<reference evidence="3 4" key="1">
    <citation type="submission" date="2019-10" db="EMBL/GenBank/DDBJ databases">
        <authorList>
            <person name="Dong K."/>
        </authorList>
    </citation>
    <scope>NUCLEOTIDE SEQUENCE [LARGE SCALE GENOMIC DNA]</scope>
    <source>
        <strain evidence="4">dk4302</strain>
    </source>
</reference>
<dbReference type="PANTHER" id="PTHR32060:SF30">
    <property type="entry name" value="CARBOXY-TERMINAL PROCESSING PROTEASE CTPA"/>
    <property type="match status" value="1"/>
</dbReference>
<dbReference type="InterPro" id="IPR001478">
    <property type="entry name" value="PDZ"/>
</dbReference>
<evidence type="ECO:0000313" key="4">
    <source>
        <dbReference type="Proteomes" id="UP000326921"/>
    </source>
</evidence>
<dbReference type="Gene3D" id="2.30.42.10">
    <property type="match status" value="1"/>
</dbReference>
<dbReference type="GO" id="GO:0006508">
    <property type="term" value="P:proteolysis"/>
    <property type="evidence" value="ECO:0007669"/>
    <property type="project" value="InterPro"/>
</dbReference>
<dbReference type="InterPro" id="IPR029045">
    <property type="entry name" value="ClpP/crotonase-like_dom_sf"/>
</dbReference>
<dbReference type="InterPro" id="IPR005151">
    <property type="entry name" value="Tail-specific_protease"/>
</dbReference>
<dbReference type="PROSITE" id="PS51257">
    <property type="entry name" value="PROKAR_LIPOPROTEIN"/>
    <property type="match status" value="1"/>
</dbReference>
<feature type="domain" description="PDZ" evidence="1">
    <location>
        <begin position="121"/>
        <end position="194"/>
    </location>
</feature>
<name>A0A5Q0QDM6_9SPHI</name>
<dbReference type="InterPro" id="IPR041489">
    <property type="entry name" value="PDZ_6"/>
</dbReference>
<dbReference type="SUPFAM" id="SSF50156">
    <property type="entry name" value="PDZ domain-like"/>
    <property type="match status" value="1"/>
</dbReference>
<dbReference type="GO" id="GO:0030288">
    <property type="term" value="C:outer membrane-bounded periplasmic space"/>
    <property type="evidence" value="ECO:0007669"/>
    <property type="project" value="TreeGrafter"/>
</dbReference>
<gene>
    <name evidence="3" type="ORF">GFH32_15490</name>
</gene>
<dbReference type="GO" id="GO:0008236">
    <property type="term" value="F:serine-type peptidase activity"/>
    <property type="evidence" value="ECO:0007669"/>
    <property type="project" value="InterPro"/>
</dbReference>
<proteinExistence type="predicted"/>
<dbReference type="Proteomes" id="UP000326921">
    <property type="component" value="Chromosome"/>
</dbReference>
<evidence type="ECO:0000259" key="2">
    <source>
        <dbReference type="SMART" id="SM00245"/>
    </source>
</evidence>
<dbReference type="RefSeq" id="WP_153512463.1">
    <property type="nucleotide sequence ID" value="NZ_CP045652.1"/>
</dbReference>
<dbReference type="SMART" id="SM00228">
    <property type="entry name" value="PDZ"/>
    <property type="match status" value="1"/>
</dbReference>
<sequence>MKRLLPLFALLILFSCKKDITKITSPPKPEPPVASRTDDQKLKDSVYYYYKEQSYWTESIGTYDPIFSFTDKYNSYDNVLTALMQQTPVHAGYNGPIDRFSRIEDISSESSSRAKRADLADGYGIYLTFVRVNGTVYLYAYFIEGGSPAESKGMRRGDRIIEVNGNTDMSENNTDFIQAALDGSKLKLKVLRDAKEVTVPEMTYTSYDINPVTKDSVLTVNGKKYGYLALSSFEEMTDDGGNSTAMLNDIDQAFSNFENNNVSELILDFRVNTGGYVSTAIYLADKIINSSGNNKLMLSYDMNKNMQKYKTGRGAQFADVMFSKRTQNLEVKKVVFLVTDYTASAAEIVISVLKPYMDVKLVAEKSATYGKPVGFFRQDIMDKIGLWAASFKIINASGYSDYWDGIPADIRNVTDNVTLDFGNTKENMIAAALNYLSTGSLTASARVARSSTNLNSSFNTPLKRINNLRERDLIKN</sequence>
<evidence type="ECO:0008006" key="5">
    <source>
        <dbReference type="Google" id="ProtNLM"/>
    </source>
</evidence>
<dbReference type="Gene3D" id="3.90.226.10">
    <property type="entry name" value="2-enoyl-CoA Hydratase, Chain A, domain 1"/>
    <property type="match status" value="1"/>
</dbReference>
<dbReference type="KEGG" id="sphe:GFH32_15490"/>
<evidence type="ECO:0000313" key="3">
    <source>
        <dbReference type="EMBL" id="QGA27636.1"/>
    </source>
</evidence>